<dbReference type="EMBL" id="JARBHB010000002">
    <property type="protein sequence ID" value="KAJ8894085.1"/>
    <property type="molecule type" value="Genomic_DNA"/>
</dbReference>
<organism evidence="1 2">
    <name type="scientific">Dryococelus australis</name>
    <dbReference type="NCBI Taxonomy" id="614101"/>
    <lineage>
        <taxon>Eukaryota</taxon>
        <taxon>Metazoa</taxon>
        <taxon>Ecdysozoa</taxon>
        <taxon>Arthropoda</taxon>
        <taxon>Hexapoda</taxon>
        <taxon>Insecta</taxon>
        <taxon>Pterygota</taxon>
        <taxon>Neoptera</taxon>
        <taxon>Polyneoptera</taxon>
        <taxon>Phasmatodea</taxon>
        <taxon>Verophasmatodea</taxon>
        <taxon>Anareolatae</taxon>
        <taxon>Phasmatidae</taxon>
        <taxon>Eurycanthinae</taxon>
        <taxon>Dryococelus</taxon>
    </lineage>
</organism>
<proteinExistence type="predicted"/>
<keyword evidence="2" id="KW-1185">Reference proteome</keyword>
<dbReference type="PANTHER" id="PTHR46289">
    <property type="entry name" value="52 KDA REPRESSOR OF THE INHIBITOR OF THE PROTEIN KINASE-LIKE PROTEIN-RELATED"/>
    <property type="match status" value="1"/>
</dbReference>
<reference evidence="1 2" key="1">
    <citation type="submission" date="2023-02" db="EMBL/GenBank/DDBJ databases">
        <title>LHISI_Scaffold_Assembly.</title>
        <authorList>
            <person name="Stuart O.P."/>
            <person name="Cleave R."/>
            <person name="Magrath M.J.L."/>
            <person name="Mikheyev A.S."/>
        </authorList>
    </citation>
    <scope>NUCLEOTIDE SEQUENCE [LARGE SCALE GENOMIC DNA]</scope>
    <source>
        <strain evidence="1">Daus_M_001</strain>
        <tissue evidence="1">Leg muscle</tissue>
    </source>
</reference>
<dbReference type="InterPro" id="IPR012337">
    <property type="entry name" value="RNaseH-like_sf"/>
</dbReference>
<protein>
    <recommendedName>
        <fullName evidence="3">Zinc finger MYM-type 1-like protein</fullName>
    </recommendedName>
</protein>
<gene>
    <name evidence="1" type="ORF">PR048_006695</name>
</gene>
<evidence type="ECO:0008006" key="3">
    <source>
        <dbReference type="Google" id="ProtNLM"/>
    </source>
</evidence>
<dbReference type="InterPro" id="IPR052958">
    <property type="entry name" value="IFN-induced_PKR_regulator"/>
</dbReference>
<dbReference type="PANTHER" id="PTHR46289:SF14">
    <property type="entry name" value="DUF4371 DOMAIN-CONTAINING PROTEIN"/>
    <property type="match status" value="1"/>
</dbReference>
<dbReference type="SUPFAM" id="SSF53098">
    <property type="entry name" value="Ribonuclease H-like"/>
    <property type="match status" value="1"/>
</dbReference>
<name>A0ABQ9ICZ9_9NEOP</name>
<accession>A0ABQ9ICZ9</accession>
<evidence type="ECO:0000313" key="1">
    <source>
        <dbReference type="EMBL" id="KAJ8894085.1"/>
    </source>
</evidence>
<dbReference type="Proteomes" id="UP001159363">
    <property type="component" value="Chromosome 2"/>
</dbReference>
<sequence length="326" mass="36784">MDLSRPYAGASSAISPLAQGTEHATTWFTRQHSTLAICIKYFDTTSYEIQEKFFKFTDDVDVSGENTAHRILQELDRLNLDISYCRGQAYDRGSDMSGKFKGVQVLLQKYSHCANHRLNLAISKACSVVSIRNAIGVIASVSNFFRKSAGRIHKLETEVQDKLPRLKKGKHALKKMGSNAFSFLHAIQSSEFLVSVVVLAEVFGLTLPLARKLQAEYMDVLEAMKLVEATLANLREQRYKSTDTFKKIFRESEKLTLVGQIQKLLSPEFSDGFEDEVLQGAEPYKDDLPCFSALKGELLVWKQIWKSDPSQKFPQSPGTTNRLLHY</sequence>
<comment type="caution">
    <text evidence="1">The sequence shown here is derived from an EMBL/GenBank/DDBJ whole genome shotgun (WGS) entry which is preliminary data.</text>
</comment>
<evidence type="ECO:0000313" key="2">
    <source>
        <dbReference type="Proteomes" id="UP001159363"/>
    </source>
</evidence>